<dbReference type="PANTHER" id="PTHR30404:SF0">
    <property type="entry name" value="N-ACETYLMURAMOYL-L-ALANINE AMIDASE AMIC"/>
    <property type="match status" value="1"/>
</dbReference>
<dbReference type="InterPro" id="IPR050695">
    <property type="entry name" value="N-acetylmuramoyl_amidase_3"/>
</dbReference>
<dbReference type="PROSITE" id="PS51781">
    <property type="entry name" value="SH3B"/>
    <property type="match status" value="2"/>
</dbReference>
<dbReference type="SUPFAM" id="SSF53187">
    <property type="entry name" value="Zn-dependent exopeptidases"/>
    <property type="match status" value="1"/>
</dbReference>
<keyword evidence="1" id="KW-0378">Hydrolase</keyword>
<feature type="signal peptide" evidence="3">
    <location>
        <begin position="1"/>
        <end position="24"/>
    </location>
</feature>
<evidence type="ECO:0000313" key="5">
    <source>
        <dbReference type="EMBL" id="RLL47991.1"/>
    </source>
</evidence>
<dbReference type="Gene3D" id="3.40.630.40">
    <property type="entry name" value="Zn-dependent exopeptidases"/>
    <property type="match status" value="1"/>
</dbReference>
<dbReference type="PIRSF" id="PIRSF037846">
    <property type="entry name" value="Autolysin_YrvJ_prd"/>
    <property type="match status" value="1"/>
</dbReference>
<dbReference type="RefSeq" id="WP_121520733.1">
    <property type="nucleotide sequence ID" value="NZ_RCHR01000001.1"/>
</dbReference>
<name>A0A498DAI1_9BACI</name>
<dbReference type="AlphaFoldDB" id="A0A498DAI1"/>
<dbReference type="GO" id="GO:0071555">
    <property type="term" value="P:cell wall organization"/>
    <property type="evidence" value="ECO:0007669"/>
    <property type="project" value="UniProtKB-KW"/>
</dbReference>
<feature type="chain" id="PRO_5019828003" evidence="3">
    <location>
        <begin position="25"/>
        <end position="346"/>
    </location>
</feature>
<dbReference type="InterPro" id="IPR003646">
    <property type="entry name" value="SH3-like_bac-type"/>
</dbReference>
<dbReference type="InterPro" id="IPR002508">
    <property type="entry name" value="MurNAc-LAA_cat"/>
</dbReference>
<dbReference type="GO" id="GO:0008745">
    <property type="term" value="F:N-acetylmuramoyl-L-alanine amidase activity"/>
    <property type="evidence" value="ECO:0007669"/>
    <property type="project" value="InterPro"/>
</dbReference>
<keyword evidence="2" id="KW-0961">Cell wall biogenesis/degradation</keyword>
<feature type="domain" description="SH3b" evidence="4">
    <location>
        <begin position="24"/>
        <end position="86"/>
    </location>
</feature>
<dbReference type="Proteomes" id="UP000270219">
    <property type="component" value="Unassembled WGS sequence"/>
</dbReference>
<dbReference type="PROSITE" id="PS51257">
    <property type="entry name" value="PROKAR_LIPOPROTEIN"/>
    <property type="match status" value="1"/>
</dbReference>
<evidence type="ECO:0000259" key="4">
    <source>
        <dbReference type="PROSITE" id="PS51781"/>
    </source>
</evidence>
<proteinExistence type="predicted"/>
<dbReference type="Pfam" id="PF01520">
    <property type="entry name" value="Amidase_3"/>
    <property type="match status" value="1"/>
</dbReference>
<dbReference type="Pfam" id="PF08239">
    <property type="entry name" value="SH3_3"/>
    <property type="match status" value="2"/>
</dbReference>
<gene>
    <name evidence="5" type="ORF">D8M04_01550</name>
</gene>
<dbReference type="GO" id="GO:0009253">
    <property type="term" value="P:peptidoglycan catabolic process"/>
    <property type="evidence" value="ECO:0007669"/>
    <property type="project" value="InterPro"/>
</dbReference>
<comment type="caution">
    <text evidence="5">The sequence shown here is derived from an EMBL/GenBank/DDBJ whole genome shotgun (WGS) entry which is preliminary data.</text>
</comment>
<dbReference type="SMART" id="SM00646">
    <property type="entry name" value="Ami_3"/>
    <property type="match status" value="1"/>
</dbReference>
<sequence length="346" mass="38400">MKKLILFMVTVTLVIGACITTVQADEVLVRVDNLNIRSGPGTEYPTVGQANAEEVYPFLQQEEDWVEIELDSGTGWVTAEFVTINGTEAKIGKEKKGKKLSIQQDQTQLRNGPSTDYEIVYFANANEEFTILSEMDDWYEVKNDKITGYLYKGLLDDTPDTDAKNNSFQDKTIIIDAGHGGHDVGAIGATGTYEKDFAYFTATELEKELSALGANVMLTRPEDEFVSLAARVSFSNISNADAFISIHYNSFTEQPQVTGIETFYYHNQDKALAEHIQREVIKATDGKDRGVGSGDLYVIRQNFIPSVLVELGFISNTETEAKLLTKAYQNKLVSGIVNGLGRYFSE</sequence>
<dbReference type="Gene3D" id="2.30.30.40">
    <property type="entry name" value="SH3 Domains"/>
    <property type="match status" value="2"/>
</dbReference>
<dbReference type="EMBL" id="RCHR01000001">
    <property type="protein sequence ID" value="RLL47991.1"/>
    <property type="molecule type" value="Genomic_DNA"/>
</dbReference>
<reference evidence="5 6" key="1">
    <citation type="submission" date="2018-10" db="EMBL/GenBank/DDBJ databases">
        <title>Oceanobacillus sp. YLB-02 draft genome.</title>
        <authorList>
            <person name="Yu L."/>
        </authorList>
    </citation>
    <scope>NUCLEOTIDE SEQUENCE [LARGE SCALE GENOMIC DNA]</scope>
    <source>
        <strain evidence="5 6">YLB-02</strain>
    </source>
</reference>
<dbReference type="GO" id="GO:0030288">
    <property type="term" value="C:outer membrane-bounded periplasmic space"/>
    <property type="evidence" value="ECO:0007669"/>
    <property type="project" value="TreeGrafter"/>
</dbReference>
<organism evidence="5 6">
    <name type="scientific">Oceanobacillus piezotolerans</name>
    <dbReference type="NCBI Taxonomy" id="2448030"/>
    <lineage>
        <taxon>Bacteria</taxon>
        <taxon>Bacillati</taxon>
        <taxon>Bacillota</taxon>
        <taxon>Bacilli</taxon>
        <taxon>Bacillales</taxon>
        <taxon>Bacillaceae</taxon>
        <taxon>Oceanobacillus</taxon>
    </lineage>
</organism>
<accession>A0A498DAI1</accession>
<dbReference type="CDD" id="cd02696">
    <property type="entry name" value="MurNAc-LAA"/>
    <property type="match status" value="1"/>
</dbReference>
<dbReference type="PANTHER" id="PTHR30404">
    <property type="entry name" value="N-ACETYLMURAMOYL-L-ALANINE AMIDASE"/>
    <property type="match status" value="1"/>
</dbReference>
<evidence type="ECO:0000256" key="2">
    <source>
        <dbReference type="ARBA" id="ARBA00023316"/>
    </source>
</evidence>
<dbReference type="SMART" id="SM00287">
    <property type="entry name" value="SH3b"/>
    <property type="match status" value="2"/>
</dbReference>
<protein>
    <submittedName>
        <fullName evidence="5">N-acetylmuramoyl-L-alanine amidase</fullName>
    </submittedName>
</protein>
<keyword evidence="6" id="KW-1185">Reference proteome</keyword>
<feature type="domain" description="SH3b" evidence="4">
    <location>
        <begin position="95"/>
        <end position="159"/>
    </location>
</feature>
<dbReference type="OrthoDB" id="9806267at2"/>
<evidence type="ECO:0000313" key="6">
    <source>
        <dbReference type="Proteomes" id="UP000270219"/>
    </source>
</evidence>
<evidence type="ECO:0000256" key="3">
    <source>
        <dbReference type="SAM" id="SignalP"/>
    </source>
</evidence>
<evidence type="ECO:0000256" key="1">
    <source>
        <dbReference type="ARBA" id="ARBA00022801"/>
    </source>
</evidence>
<dbReference type="InterPro" id="IPR017293">
    <property type="entry name" value="N-acetylmuramoyl-L-ala_amidase"/>
</dbReference>
<keyword evidence="3" id="KW-0732">Signal</keyword>